<organism evidence="2 3">
    <name type="scientific">Weissella viridescens</name>
    <name type="common">Lactobacillus viridescens</name>
    <dbReference type="NCBI Taxonomy" id="1629"/>
    <lineage>
        <taxon>Bacteria</taxon>
        <taxon>Bacillati</taxon>
        <taxon>Bacillota</taxon>
        <taxon>Bacilli</taxon>
        <taxon>Lactobacillales</taxon>
        <taxon>Lactobacillaceae</taxon>
        <taxon>Weissella</taxon>
    </lineage>
</organism>
<accession>A0A380P3H9</accession>
<dbReference type="Proteomes" id="UP000254621">
    <property type="component" value="Unassembled WGS sequence"/>
</dbReference>
<dbReference type="InterPro" id="IPR008971">
    <property type="entry name" value="HSP40/DnaJ_pept-bd"/>
</dbReference>
<proteinExistence type="predicted"/>
<dbReference type="InterPro" id="IPR002939">
    <property type="entry name" value="DnaJ_C"/>
</dbReference>
<dbReference type="Gene3D" id="2.60.260.20">
    <property type="entry name" value="Urease metallochaperone UreE, N-terminal domain"/>
    <property type="match status" value="1"/>
</dbReference>
<gene>
    <name evidence="2" type="primary">dnaJ_1</name>
    <name evidence="2" type="ORF">NCTC13645_01629</name>
</gene>
<protein>
    <submittedName>
        <fullName evidence="2">Chaperone protein DnaJ</fullName>
    </submittedName>
</protein>
<dbReference type="GO" id="GO:0006457">
    <property type="term" value="P:protein folding"/>
    <property type="evidence" value="ECO:0007669"/>
    <property type="project" value="InterPro"/>
</dbReference>
<sequence>MKIPAGTQTETNFRLRGKGAPLMRGNNNGDHIVTVFIDVPKKLNKDQRRL</sequence>
<evidence type="ECO:0000313" key="2">
    <source>
        <dbReference type="EMBL" id="SUP59374.1"/>
    </source>
</evidence>
<dbReference type="SUPFAM" id="SSF49493">
    <property type="entry name" value="HSP40/DnaJ peptide-binding domain"/>
    <property type="match status" value="1"/>
</dbReference>
<evidence type="ECO:0000259" key="1">
    <source>
        <dbReference type="Pfam" id="PF01556"/>
    </source>
</evidence>
<name>A0A380P3H9_WEIVI</name>
<dbReference type="AlphaFoldDB" id="A0A380P3H9"/>
<reference evidence="2 3" key="1">
    <citation type="submission" date="2018-06" db="EMBL/GenBank/DDBJ databases">
        <authorList>
            <consortium name="Pathogen Informatics"/>
            <person name="Doyle S."/>
        </authorList>
    </citation>
    <scope>NUCLEOTIDE SEQUENCE [LARGE SCALE GENOMIC DNA]</scope>
    <source>
        <strain evidence="2 3">NCTC13645</strain>
    </source>
</reference>
<feature type="domain" description="Chaperone DnaJ C-terminal" evidence="1">
    <location>
        <begin position="1"/>
        <end position="40"/>
    </location>
</feature>
<dbReference type="Pfam" id="PF01556">
    <property type="entry name" value="DnaJ_C"/>
    <property type="match status" value="1"/>
</dbReference>
<evidence type="ECO:0000313" key="3">
    <source>
        <dbReference type="Proteomes" id="UP000254621"/>
    </source>
</evidence>
<dbReference type="GO" id="GO:0051082">
    <property type="term" value="F:unfolded protein binding"/>
    <property type="evidence" value="ECO:0007669"/>
    <property type="project" value="InterPro"/>
</dbReference>
<dbReference type="EMBL" id="UHIV01000004">
    <property type="protein sequence ID" value="SUP59374.1"/>
    <property type="molecule type" value="Genomic_DNA"/>
</dbReference>